<gene>
    <name evidence="1" type="ORF">DPEC_G00029890</name>
</gene>
<protein>
    <submittedName>
        <fullName evidence="1">Uncharacterized protein</fullName>
    </submittedName>
</protein>
<keyword evidence="2" id="KW-1185">Reference proteome</keyword>
<dbReference type="Proteomes" id="UP001157502">
    <property type="component" value="Chromosome 3"/>
</dbReference>
<sequence length="383" mass="44786">MTNNFVPFALLIAAFMLLYVLLYGHISERASGFYFKSKEENWYTWLKSFHSSSNVDLSTTGEDYTAIKTEEHSTSGMPHLVHFNLMDQTRVEHKETIMPPLQIDKLIQYPNWDFEEVYPRDKQPRQTMCPQSVVHSEDQSFKKAFIPDIQLYLYRNQLNVKEWNRLAHFNNPFGFMGYTNYTEIKEVVDMIPEPKEPLLSQEKPGCKRCAVVAAGGILKGSKKGKEIDSHDYVFRMNGAITKGYEEDVGNRTSVYVHSAHAIIQSPRIFHKFGYKKAPHDEGIKYVLIPEGNRDFRWLHGLFRKQTVSKGEYRNTLPSSYYSGQFDEKRFYVLHPDFLRYIRNRFLDSAALKGRYWSIFRPTNGAFTLFLALHTCDVVRWYSL</sequence>
<comment type="caution">
    <text evidence="1">The sequence shown here is derived from an EMBL/GenBank/DDBJ whole genome shotgun (WGS) entry which is preliminary data.</text>
</comment>
<evidence type="ECO:0000313" key="1">
    <source>
        <dbReference type="EMBL" id="KAJ8013447.1"/>
    </source>
</evidence>
<dbReference type="EMBL" id="CM055730">
    <property type="protein sequence ID" value="KAJ8013447.1"/>
    <property type="molecule type" value="Genomic_DNA"/>
</dbReference>
<name>A0ACC2HC76_DALPE</name>
<accession>A0ACC2HC76</accession>
<reference evidence="1" key="1">
    <citation type="submission" date="2021-05" db="EMBL/GenBank/DDBJ databases">
        <authorList>
            <person name="Pan Q."/>
            <person name="Jouanno E."/>
            <person name="Zahm M."/>
            <person name="Klopp C."/>
            <person name="Cabau C."/>
            <person name="Louis A."/>
            <person name="Berthelot C."/>
            <person name="Parey E."/>
            <person name="Roest Crollius H."/>
            <person name="Montfort J."/>
            <person name="Robinson-Rechavi M."/>
            <person name="Bouchez O."/>
            <person name="Lampietro C."/>
            <person name="Lopez Roques C."/>
            <person name="Donnadieu C."/>
            <person name="Postlethwait J."/>
            <person name="Bobe J."/>
            <person name="Dillon D."/>
            <person name="Chandos A."/>
            <person name="von Hippel F."/>
            <person name="Guiguen Y."/>
        </authorList>
    </citation>
    <scope>NUCLEOTIDE SEQUENCE</scope>
    <source>
        <strain evidence="1">YG-Jan2019</strain>
    </source>
</reference>
<organism evidence="1 2">
    <name type="scientific">Dallia pectoralis</name>
    <name type="common">Alaska blackfish</name>
    <dbReference type="NCBI Taxonomy" id="75939"/>
    <lineage>
        <taxon>Eukaryota</taxon>
        <taxon>Metazoa</taxon>
        <taxon>Chordata</taxon>
        <taxon>Craniata</taxon>
        <taxon>Vertebrata</taxon>
        <taxon>Euteleostomi</taxon>
        <taxon>Actinopterygii</taxon>
        <taxon>Neopterygii</taxon>
        <taxon>Teleostei</taxon>
        <taxon>Protacanthopterygii</taxon>
        <taxon>Esociformes</taxon>
        <taxon>Umbridae</taxon>
        <taxon>Dallia</taxon>
    </lineage>
</organism>
<proteinExistence type="predicted"/>
<evidence type="ECO:0000313" key="2">
    <source>
        <dbReference type="Proteomes" id="UP001157502"/>
    </source>
</evidence>